<dbReference type="AlphaFoldDB" id="A0A6L6YIB1"/>
<evidence type="ECO:0000256" key="4">
    <source>
        <dbReference type="ARBA" id="ARBA00023163"/>
    </source>
</evidence>
<feature type="domain" description="HTH lysR-type" evidence="5">
    <location>
        <begin position="8"/>
        <end position="61"/>
    </location>
</feature>
<keyword evidence="4" id="KW-0804">Transcription</keyword>
<protein>
    <submittedName>
        <fullName evidence="6">LysR family transcriptional regulator</fullName>
    </submittedName>
</protein>
<dbReference type="SUPFAM" id="SSF46785">
    <property type="entry name" value="Winged helix' DNA-binding domain"/>
    <property type="match status" value="1"/>
</dbReference>
<name>A0A6L6YIB1_9BURK</name>
<evidence type="ECO:0000256" key="3">
    <source>
        <dbReference type="ARBA" id="ARBA00023125"/>
    </source>
</evidence>
<dbReference type="GO" id="GO:0043565">
    <property type="term" value="F:sequence-specific DNA binding"/>
    <property type="evidence" value="ECO:0007669"/>
    <property type="project" value="TreeGrafter"/>
</dbReference>
<dbReference type="RefSeq" id="WP_160335852.1">
    <property type="nucleotide sequence ID" value="NZ_CALPCR010000006.1"/>
</dbReference>
<comment type="caution">
    <text evidence="6">The sequence shown here is derived from an EMBL/GenBank/DDBJ whole genome shotgun (WGS) entry which is preliminary data.</text>
</comment>
<dbReference type="Pfam" id="PF00126">
    <property type="entry name" value="HTH_1"/>
    <property type="match status" value="1"/>
</dbReference>
<dbReference type="InterPro" id="IPR036388">
    <property type="entry name" value="WH-like_DNA-bd_sf"/>
</dbReference>
<evidence type="ECO:0000256" key="1">
    <source>
        <dbReference type="ARBA" id="ARBA00009437"/>
    </source>
</evidence>
<dbReference type="EMBL" id="WSRP01000030">
    <property type="protein sequence ID" value="MVX57430.1"/>
    <property type="molecule type" value="Genomic_DNA"/>
</dbReference>
<dbReference type="Gene3D" id="3.40.190.290">
    <property type="match status" value="1"/>
</dbReference>
<keyword evidence="2" id="KW-0805">Transcription regulation</keyword>
<dbReference type="PANTHER" id="PTHR30537:SF3">
    <property type="entry name" value="TRANSCRIPTIONAL REGULATORY PROTEIN"/>
    <property type="match status" value="1"/>
</dbReference>
<keyword evidence="3" id="KW-0238">DNA-binding</keyword>
<proteinExistence type="inferred from homology"/>
<dbReference type="Proteomes" id="UP000472580">
    <property type="component" value="Unassembled WGS sequence"/>
</dbReference>
<dbReference type="PROSITE" id="PS50931">
    <property type="entry name" value="HTH_LYSR"/>
    <property type="match status" value="1"/>
</dbReference>
<accession>A0A6L6YIB1</accession>
<dbReference type="OrthoDB" id="9786526at2"/>
<evidence type="ECO:0000313" key="6">
    <source>
        <dbReference type="EMBL" id="MVX57430.1"/>
    </source>
</evidence>
<dbReference type="Pfam" id="PF03466">
    <property type="entry name" value="LysR_substrate"/>
    <property type="match status" value="1"/>
</dbReference>
<dbReference type="GO" id="GO:0006351">
    <property type="term" value="P:DNA-templated transcription"/>
    <property type="evidence" value="ECO:0007669"/>
    <property type="project" value="TreeGrafter"/>
</dbReference>
<dbReference type="InterPro" id="IPR000847">
    <property type="entry name" value="LysR_HTH_N"/>
</dbReference>
<dbReference type="Gene3D" id="1.10.10.10">
    <property type="entry name" value="Winged helix-like DNA-binding domain superfamily/Winged helix DNA-binding domain"/>
    <property type="match status" value="1"/>
</dbReference>
<reference evidence="6 7" key="1">
    <citation type="submission" date="2019-12" db="EMBL/GenBank/DDBJ databases">
        <title>Microbes associate with the intestines of laboratory mice.</title>
        <authorList>
            <person name="Navarre W."/>
            <person name="Wong E."/>
        </authorList>
    </citation>
    <scope>NUCLEOTIDE SEQUENCE [LARGE SCALE GENOMIC DNA]</scope>
    <source>
        <strain evidence="6 7">NM82_D38</strain>
    </source>
</reference>
<dbReference type="InterPro" id="IPR058163">
    <property type="entry name" value="LysR-type_TF_proteobact-type"/>
</dbReference>
<dbReference type="SUPFAM" id="SSF53850">
    <property type="entry name" value="Periplasmic binding protein-like II"/>
    <property type="match status" value="1"/>
</dbReference>
<organism evidence="6 7">
    <name type="scientific">Parasutterella muris</name>
    <dbReference type="NCBI Taxonomy" id="2565572"/>
    <lineage>
        <taxon>Bacteria</taxon>
        <taxon>Pseudomonadati</taxon>
        <taxon>Pseudomonadota</taxon>
        <taxon>Betaproteobacteria</taxon>
        <taxon>Burkholderiales</taxon>
        <taxon>Sutterellaceae</taxon>
        <taxon>Parasutterella</taxon>
    </lineage>
</organism>
<dbReference type="InterPro" id="IPR036390">
    <property type="entry name" value="WH_DNA-bd_sf"/>
</dbReference>
<evidence type="ECO:0000259" key="5">
    <source>
        <dbReference type="PROSITE" id="PS50931"/>
    </source>
</evidence>
<evidence type="ECO:0000256" key="2">
    <source>
        <dbReference type="ARBA" id="ARBA00023015"/>
    </source>
</evidence>
<dbReference type="InterPro" id="IPR005119">
    <property type="entry name" value="LysR_subst-bd"/>
</dbReference>
<keyword evidence="7" id="KW-1185">Reference proteome</keyword>
<comment type="similarity">
    <text evidence="1">Belongs to the LysR transcriptional regulatory family.</text>
</comment>
<evidence type="ECO:0000313" key="7">
    <source>
        <dbReference type="Proteomes" id="UP000472580"/>
    </source>
</evidence>
<dbReference type="GO" id="GO:0003700">
    <property type="term" value="F:DNA-binding transcription factor activity"/>
    <property type="evidence" value="ECO:0007669"/>
    <property type="project" value="InterPro"/>
</dbReference>
<dbReference type="PANTHER" id="PTHR30537">
    <property type="entry name" value="HTH-TYPE TRANSCRIPTIONAL REGULATOR"/>
    <property type="match status" value="1"/>
</dbReference>
<gene>
    <name evidence="6" type="ORF">E5987_09505</name>
</gene>
<sequence length="301" mass="33407">MKKATLLQWKYFVCSVEKGSMLAAASILETDVTQVGKEIRALEHVLGEPLLERSPSGVRPTWLGERKYVEAKALLSDFDELLSQRSGEGAASPAIRIAIPTTLSGLVLRRLAEFEKGSTASRLRVELETYMRISDIELESFDLIFCIDDLPNVHFVAYEAAEIQYGIFASPKFISVRGALTEPEALETLPLIHGSKSSQILLQSTGESIGLRIEPQILVNSLQAMISSAAEGLGVAVGIPLWAAAEFVQQKKLVRMLPDWKMPSSKVWILRHPGKQDSQLEKLIPFLKDIWSIKPELARLR</sequence>